<dbReference type="EMBL" id="AFFN01000003">
    <property type="protein sequence ID" value="EGJ43931.1"/>
    <property type="molecule type" value="Genomic_DNA"/>
</dbReference>
<comment type="caution">
    <text evidence="1">The sequence shown here is derived from an EMBL/GenBank/DDBJ whole genome shotgun (WGS) entry which is preliminary data.</text>
</comment>
<dbReference type="HOGENOM" id="CLU_3258699_0_0_9"/>
<reference evidence="1 2" key="1">
    <citation type="submission" date="2011-03" db="EMBL/GenBank/DDBJ databases">
        <authorList>
            <person name="Muzny D."/>
            <person name="Qin X."/>
            <person name="Deng J."/>
            <person name="Jiang H."/>
            <person name="Liu Y."/>
            <person name="Qu J."/>
            <person name="Song X.-Z."/>
            <person name="Zhang L."/>
            <person name="Thornton R."/>
            <person name="Coyle M."/>
            <person name="Francisco L."/>
            <person name="Jackson L."/>
            <person name="Javaid M."/>
            <person name="Korchina V."/>
            <person name="Kovar C."/>
            <person name="Mata R."/>
            <person name="Mathew T."/>
            <person name="Ngo R."/>
            <person name="Nguyen L."/>
            <person name="Nguyen N."/>
            <person name="Okwuonu G."/>
            <person name="Ongeri F."/>
            <person name="Pham C."/>
            <person name="Simmons D."/>
            <person name="Wilczek-Boney K."/>
            <person name="Hale W."/>
            <person name="Jakkamsetti A."/>
            <person name="Pham P."/>
            <person name="Ruth R."/>
            <person name="San Lucas F."/>
            <person name="Warren J."/>
            <person name="Zhang J."/>
            <person name="Zhao Z."/>
            <person name="Zhou C."/>
            <person name="Zhu D."/>
            <person name="Lee S."/>
            <person name="Bess C."/>
            <person name="Blankenburg K."/>
            <person name="Forbes L."/>
            <person name="Fu Q."/>
            <person name="Gubbala S."/>
            <person name="Hirani K."/>
            <person name="Jayaseelan J.C."/>
            <person name="Lara F."/>
            <person name="Munidasa M."/>
            <person name="Palculict T."/>
            <person name="Patil S."/>
            <person name="Pu L.-L."/>
            <person name="Saada N."/>
            <person name="Tang L."/>
            <person name="Weissenberger G."/>
            <person name="Zhu Y."/>
            <person name="Hemphill L."/>
            <person name="Shang Y."/>
            <person name="Youmans B."/>
            <person name="Ayvaz T."/>
            <person name="Ross M."/>
            <person name="Santibanez J."/>
            <person name="Aqrawi P."/>
            <person name="Gross S."/>
            <person name="Joshi V."/>
            <person name="Fowler G."/>
            <person name="Nazareth L."/>
            <person name="Reid J."/>
            <person name="Worley K."/>
            <person name="Petrosino J."/>
            <person name="Highlander S."/>
            <person name="Gibbs R."/>
        </authorList>
    </citation>
    <scope>NUCLEOTIDE SEQUENCE [LARGE SCALE GENOMIC DNA]</scope>
    <source>
        <strain evidence="1 2">SK355</strain>
    </source>
</reference>
<protein>
    <submittedName>
        <fullName evidence="1">Uncharacterized protein</fullName>
    </submittedName>
</protein>
<sequence length="42" mass="4802">MFMQLAFSDVYYLGLGNLNLTHFVFKIIKNPIVVTVGFSCFI</sequence>
<dbReference type="STRING" id="888816.HMPREF9389_0110"/>
<dbReference type="AlphaFoldDB" id="F3UMQ2"/>
<accession>F3UMQ2</accession>
<dbReference type="Proteomes" id="UP000005589">
    <property type="component" value="Unassembled WGS sequence"/>
</dbReference>
<proteinExistence type="predicted"/>
<dbReference type="eggNOG" id="ENOG5030M7N">
    <property type="taxonomic scope" value="Bacteria"/>
</dbReference>
<dbReference type="PATRIC" id="fig|888816.3.peg.107"/>
<evidence type="ECO:0000313" key="2">
    <source>
        <dbReference type="Proteomes" id="UP000005589"/>
    </source>
</evidence>
<organism evidence="1 2">
    <name type="scientific">Streptococcus sanguinis SK355</name>
    <dbReference type="NCBI Taxonomy" id="888816"/>
    <lineage>
        <taxon>Bacteria</taxon>
        <taxon>Bacillati</taxon>
        <taxon>Bacillota</taxon>
        <taxon>Bacilli</taxon>
        <taxon>Lactobacillales</taxon>
        <taxon>Streptococcaceae</taxon>
        <taxon>Streptococcus</taxon>
    </lineage>
</organism>
<name>F3UMQ2_STRSA</name>
<gene>
    <name evidence="1" type="ORF">HMPREF9389_0110</name>
</gene>
<evidence type="ECO:0000313" key="1">
    <source>
        <dbReference type="EMBL" id="EGJ43931.1"/>
    </source>
</evidence>